<evidence type="ECO:0000259" key="9">
    <source>
        <dbReference type="PROSITE" id="PS50106"/>
    </source>
</evidence>
<keyword evidence="11" id="KW-1185">Reference proteome</keyword>
<evidence type="ECO:0000256" key="4">
    <source>
        <dbReference type="ARBA" id="ARBA00022833"/>
    </source>
</evidence>
<gene>
    <name evidence="10" type="ORF">MONBRDRAFT_38749</name>
</gene>
<feature type="domain" description="LIM zinc-binding" evidence="8">
    <location>
        <begin position="389"/>
        <end position="456"/>
    </location>
</feature>
<evidence type="ECO:0000259" key="8">
    <source>
        <dbReference type="PROSITE" id="PS50023"/>
    </source>
</evidence>
<feature type="compositionally biased region" description="Low complexity" evidence="7">
    <location>
        <begin position="151"/>
        <end position="167"/>
    </location>
</feature>
<dbReference type="InterPro" id="IPR001781">
    <property type="entry name" value="Znf_LIM"/>
</dbReference>
<dbReference type="GeneID" id="5894765"/>
<dbReference type="Pfam" id="PF00412">
    <property type="entry name" value="LIM"/>
    <property type="match status" value="2"/>
</dbReference>
<feature type="domain" description="LIM zinc-binding" evidence="8">
    <location>
        <begin position="330"/>
        <end position="388"/>
    </location>
</feature>
<accession>A9V9W5</accession>
<dbReference type="RefSeq" id="XP_001749575.1">
    <property type="nucleotide sequence ID" value="XM_001749523.1"/>
</dbReference>
<feature type="region of interest" description="Disordered" evidence="7">
    <location>
        <begin position="185"/>
        <end position="312"/>
    </location>
</feature>
<dbReference type="PANTHER" id="PTHR24214:SF38">
    <property type="entry name" value="PDZ AND LIM DOMAIN PROTEIN ZASP-RELATED"/>
    <property type="match status" value="1"/>
</dbReference>
<dbReference type="STRING" id="81824.A9V9W5"/>
<feature type="domain" description="PDZ" evidence="9">
    <location>
        <begin position="6"/>
        <end position="81"/>
    </location>
</feature>
<reference evidence="10 11" key="1">
    <citation type="journal article" date="2008" name="Nature">
        <title>The genome of the choanoflagellate Monosiga brevicollis and the origin of metazoans.</title>
        <authorList>
            <consortium name="JGI Sequencing"/>
            <person name="King N."/>
            <person name="Westbrook M.J."/>
            <person name="Young S.L."/>
            <person name="Kuo A."/>
            <person name="Abedin M."/>
            <person name="Chapman J."/>
            <person name="Fairclough S."/>
            <person name="Hellsten U."/>
            <person name="Isogai Y."/>
            <person name="Letunic I."/>
            <person name="Marr M."/>
            <person name="Pincus D."/>
            <person name="Putnam N."/>
            <person name="Rokas A."/>
            <person name="Wright K.J."/>
            <person name="Zuzow R."/>
            <person name="Dirks W."/>
            <person name="Good M."/>
            <person name="Goodstein D."/>
            <person name="Lemons D."/>
            <person name="Li W."/>
            <person name="Lyons J.B."/>
            <person name="Morris A."/>
            <person name="Nichols S."/>
            <person name="Richter D.J."/>
            <person name="Salamov A."/>
            <person name="Bork P."/>
            <person name="Lim W.A."/>
            <person name="Manning G."/>
            <person name="Miller W.T."/>
            <person name="McGinnis W."/>
            <person name="Shapiro H."/>
            <person name="Tjian R."/>
            <person name="Grigoriev I.V."/>
            <person name="Rokhsar D."/>
        </authorList>
    </citation>
    <scope>NUCLEOTIDE SEQUENCE [LARGE SCALE GENOMIC DNA]</scope>
    <source>
        <strain evidence="11">MX1 / ATCC 50154</strain>
    </source>
</reference>
<dbReference type="FunCoup" id="A9V9W5">
    <property type="interactions" value="480"/>
</dbReference>
<evidence type="ECO:0000256" key="2">
    <source>
        <dbReference type="ARBA" id="ARBA00022490"/>
    </source>
</evidence>
<dbReference type="OMA" id="FVCAFCM"/>
<dbReference type="Proteomes" id="UP000001357">
    <property type="component" value="Unassembled WGS sequence"/>
</dbReference>
<dbReference type="GO" id="GO:0005737">
    <property type="term" value="C:cytoplasm"/>
    <property type="evidence" value="ECO:0007669"/>
    <property type="project" value="UniProtKB-SubCell"/>
</dbReference>
<dbReference type="SUPFAM" id="SSF57716">
    <property type="entry name" value="Glucocorticoid receptor-like (DNA-binding domain)"/>
    <property type="match status" value="1"/>
</dbReference>
<evidence type="ECO:0000256" key="6">
    <source>
        <dbReference type="PROSITE-ProRule" id="PRU00125"/>
    </source>
</evidence>
<evidence type="ECO:0000256" key="7">
    <source>
        <dbReference type="SAM" id="MobiDB-lite"/>
    </source>
</evidence>
<dbReference type="PROSITE" id="PS50023">
    <property type="entry name" value="LIM_DOMAIN_2"/>
    <property type="match status" value="2"/>
</dbReference>
<feature type="compositionally biased region" description="Basic and acidic residues" evidence="7">
    <location>
        <begin position="185"/>
        <end position="199"/>
    </location>
</feature>
<keyword evidence="2" id="KW-0963">Cytoplasm</keyword>
<dbReference type="CDD" id="cd09400">
    <property type="entry name" value="LIM_like_1"/>
    <property type="match status" value="1"/>
</dbReference>
<dbReference type="Pfam" id="PF00595">
    <property type="entry name" value="PDZ"/>
    <property type="match status" value="1"/>
</dbReference>
<evidence type="ECO:0000256" key="3">
    <source>
        <dbReference type="ARBA" id="ARBA00022723"/>
    </source>
</evidence>
<sequence>MSDSREVVLQKAATQGYGFNVSRNVITKVKPGSPAEVAGLVDGFRILSINGQDTSGMAHTKLVAMVGQAKTELTLVVSEAPSQQSSRMASTSVRASQPRVSVGSLNAFSSNPSSPVTTAAAATTSAPVAEPPTVVASKPPPTAIAPVTQHAESAPAPEATPVAAEGAVDQSGLDLESTGLRHVAMPEEHKPVSAPKEVETPSTSDMGLRPMQPRVPAASAATVAPPAPKVAPARPAPPTTAPARPPPPTTAPSSSASAAPNATPKAAPSNMAGDITRAIKAAARRQSEPQAVPEPSSSGSRVRAQPGLTFSEPFMRNGKQVVTKTDAQVHDCHSCPYLITDAFVELDGKRYHRDCIKCVDCGVSLADSKYSLEPRGIVCESCWASSSGMLCAGCNQLILPDGNGQAPYYSLAERNYHAACVKCATCGVAFGENVSGPYVLNGELYCKTHATEVKRGLNSGGSQRPSMDRGIKDEDEQRKINSILSASKTGWR</sequence>
<dbReference type="SUPFAM" id="SSF50156">
    <property type="entry name" value="PDZ domain-like"/>
    <property type="match status" value="1"/>
</dbReference>
<dbReference type="InterPro" id="IPR036034">
    <property type="entry name" value="PDZ_sf"/>
</dbReference>
<dbReference type="InParanoid" id="A9V9W5"/>
<protein>
    <recommendedName>
        <fullName evidence="12">PDZ and LIM domain protein Zasp</fullName>
    </recommendedName>
</protein>
<feature type="compositionally biased region" description="Low complexity" evidence="7">
    <location>
        <begin position="112"/>
        <end position="137"/>
    </location>
</feature>
<evidence type="ECO:0000313" key="11">
    <source>
        <dbReference type="Proteomes" id="UP000001357"/>
    </source>
</evidence>
<feature type="compositionally biased region" description="Low complexity" evidence="7">
    <location>
        <begin position="214"/>
        <end position="224"/>
    </location>
</feature>
<evidence type="ECO:0000313" key="10">
    <source>
        <dbReference type="EMBL" id="EDQ85626.1"/>
    </source>
</evidence>
<evidence type="ECO:0008006" key="12">
    <source>
        <dbReference type="Google" id="ProtNLM"/>
    </source>
</evidence>
<dbReference type="AlphaFoldDB" id="A9V9W5"/>
<evidence type="ECO:0000256" key="1">
    <source>
        <dbReference type="ARBA" id="ARBA00004496"/>
    </source>
</evidence>
<proteinExistence type="predicted"/>
<dbReference type="Gene3D" id="2.10.110.10">
    <property type="entry name" value="Cysteine Rich Protein"/>
    <property type="match status" value="2"/>
</dbReference>
<keyword evidence="5 6" id="KW-0440">LIM domain</keyword>
<evidence type="ECO:0000256" key="5">
    <source>
        <dbReference type="ARBA" id="ARBA00023038"/>
    </source>
</evidence>
<name>A9V9W5_MONBE</name>
<dbReference type="InterPro" id="IPR001478">
    <property type="entry name" value="PDZ"/>
</dbReference>
<dbReference type="EMBL" id="CH991572">
    <property type="protein sequence ID" value="EDQ85626.1"/>
    <property type="molecule type" value="Genomic_DNA"/>
</dbReference>
<dbReference type="Gene3D" id="2.30.42.10">
    <property type="match status" value="1"/>
</dbReference>
<dbReference type="InterPro" id="IPR050604">
    <property type="entry name" value="PDZ-LIM_domain"/>
</dbReference>
<dbReference type="SMART" id="SM00228">
    <property type="entry name" value="PDZ"/>
    <property type="match status" value="1"/>
</dbReference>
<feature type="compositionally biased region" description="Pro residues" evidence="7">
    <location>
        <begin position="225"/>
        <end position="250"/>
    </location>
</feature>
<dbReference type="PANTHER" id="PTHR24214">
    <property type="entry name" value="PDZ AND LIM DOMAIN PROTEIN ZASP"/>
    <property type="match status" value="1"/>
</dbReference>
<dbReference type="eggNOG" id="KOG1703">
    <property type="taxonomic scope" value="Eukaryota"/>
</dbReference>
<dbReference type="GO" id="GO:0046872">
    <property type="term" value="F:metal ion binding"/>
    <property type="evidence" value="ECO:0007669"/>
    <property type="project" value="UniProtKB-KW"/>
</dbReference>
<dbReference type="PROSITE" id="PS50106">
    <property type="entry name" value="PDZ"/>
    <property type="match status" value="1"/>
</dbReference>
<feature type="region of interest" description="Disordered" evidence="7">
    <location>
        <begin position="104"/>
        <end position="168"/>
    </location>
</feature>
<organism evidence="10 11">
    <name type="scientific">Monosiga brevicollis</name>
    <name type="common">Choanoflagellate</name>
    <dbReference type="NCBI Taxonomy" id="81824"/>
    <lineage>
        <taxon>Eukaryota</taxon>
        <taxon>Choanoflagellata</taxon>
        <taxon>Craspedida</taxon>
        <taxon>Salpingoecidae</taxon>
        <taxon>Monosiga</taxon>
    </lineage>
</organism>
<comment type="subcellular location">
    <subcellularLocation>
        <location evidence="1">Cytoplasm</location>
    </subcellularLocation>
</comment>
<dbReference type="CDD" id="cd00136">
    <property type="entry name" value="PDZ_canonical"/>
    <property type="match status" value="1"/>
</dbReference>
<dbReference type="PROSITE" id="PS00478">
    <property type="entry name" value="LIM_DOMAIN_1"/>
    <property type="match status" value="2"/>
</dbReference>
<dbReference type="CDD" id="cd08368">
    <property type="entry name" value="LIM"/>
    <property type="match status" value="1"/>
</dbReference>
<keyword evidence="4 6" id="KW-0862">Zinc</keyword>
<feature type="compositionally biased region" description="Low complexity" evidence="7">
    <location>
        <begin position="251"/>
        <end position="270"/>
    </location>
</feature>
<dbReference type="KEGG" id="mbr:MONBRDRAFT_38749"/>
<keyword evidence="3 6" id="KW-0479">Metal-binding</keyword>
<dbReference type="SMART" id="SM00132">
    <property type="entry name" value="LIM"/>
    <property type="match status" value="2"/>
</dbReference>